<protein>
    <recommendedName>
        <fullName evidence="1">F-box domain-containing protein</fullName>
    </recommendedName>
</protein>
<accession>A0AAD6IXS7</accession>
<proteinExistence type="predicted"/>
<sequence>MAAVGIMSLAPELLSAIFAHLHRRDLSGLLRVNKHVHDVAHRLLWETLYLSGSAWDPGFWATGQDYLDNPLDARACSLLAASAVAMVGLRSTRRLILSAKALRDDGGASGVLEMLRGMLERGEARLRTVEIVNMTALDEILNGNGTRLTWLYPDIAVDSAFLKYLKAYGDSGLSSPFSIELRRAFASSLPAFCAALHKSLSLPLLATLDLEFRLPMARRMPGAILALTELLNAARNLERLRLEPIAGSCPSGCQVWELGESLAQLQATVDGLGRLRSLEIKGTLFHPSFFLAPPTGVASVRYRGEVSIAWWRQFAKCPFAGVQEMQLLVQHVGLSDWEHMSGWAGPSDEEMSMDLGDTSSRRRKPRRRRFWLRDVAVTSLRVFRAEHDDDAEVAPADLEECVMRRNRELARGCVNELQTQVIRDDVAVLLKVEELASLSTGGEQRHWWPVGLMAR</sequence>
<gene>
    <name evidence="2" type="ORF">Dda_6632</name>
</gene>
<dbReference type="AlphaFoldDB" id="A0AAD6IXS7"/>
<evidence type="ECO:0000313" key="2">
    <source>
        <dbReference type="EMBL" id="KAJ6258586.1"/>
    </source>
</evidence>
<evidence type="ECO:0000259" key="1">
    <source>
        <dbReference type="PROSITE" id="PS50181"/>
    </source>
</evidence>
<evidence type="ECO:0000313" key="3">
    <source>
        <dbReference type="Proteomes" id="UP001221413"/>
    </source>
</evidence>
<comment type="caution">
    <text evidence="2">The sequence shown here is derived from an EMBL/GenBank/DDBJ whole genome shotgun (WGS) entry which is preliminary data.</text>
</comment>
<dbReference type="EMBL" id="JAQGDS010000008">
    <property type="protein sequence ID" value="KAJ6258586.1"/>
    <property type="molecule type" value="Genomic_DNA"/>
</dbReference>
<feature type="domain" description="F-box" evidence="1">
    <location>
        <begin position="3"/>
        <end position="48"/>
    </location>
</feature>
<keyword evidence="3" id="KW-1185">Reference proteome</keyword>
<dbReference type="InterPro" id="IPR036047">
    <property type="entry name" value="F-box-like_dom_sf"/>
</dbReference>
<dbReference type="Proteomes" id="UP001221413">
    <property type="component" value="Unassembled WGS sequence"/>
</dbReference>
<dbReference type="InterPro" id="IPR001810">
    <property type="entry name" value="F-box_dom"/>
</dbReference>
<name>A0AAD6IXS7_DREDA</name>
<reference evidence="2" key="1">
    <citation type="submission" date="2023-01" db="EMBL/GenBank/DDBJ databases">
        <title>The chitinases involved in constricting ring structure development in the nematode-trapping fungus Drechslerella dactyloides.</title>
        <authorList>
            <person name="Wang R."/>
            <person name="Zhang L."/>
            <person name="Tang P."/>
            <person name="Li S."/>
            <person name="Liang L."/>
        </authorList>
    </citation>
    <scope>NUCLEOTIDE SEQUENCE</scope>
    <source>
        <strain evidence="2">YMF1.00031</strain>
    </source>
</reference>
<organism evidence="2 3">
    <name type="scientific">Drechslerella dactyloides</name>
    <name type="common">Nematode-trapping fungus</name>
    <name type="synonym">Arthrobotrys dactyloides</name>
    <dbReference type="NCBI Taxonomy" id="74499"/>
    <lineage>
        <taxon>Eukaryota</taxon>
        <taxon>Fungi</taxon>
        <taxon>Dikarya</taxon>
        <taxon>Ascomycota</taxon>
        <taxon>Pezizomycotina</taxon>
        <taxon>Orbiliomycetes</taxon>
        <taxon>Orbiliales</taxon>
        <taxon>Orbiliaceae</taxon>
        <taxon>Drechslerella</taxon>
    </lineage>
</organism>
<dbReference type="SUPFAM" id="SSF81383">
    <property type="entry name" value="F-box domain"/>
    <property type="match status" value="1"/>
</dbReference>
<dbReference type="PROSITE" id="PS50181">
    <property type="entry name" value="FBOX"/>
    <property type="match status" value="1"/>
</dbReference>